<dbReference type="PANTHER" id="PTHR43031">
    <property type="entry name" value="FAD-DEPENDENT OXIDOREDUCTASE"/>
    <property type="match status" value="1"/>
</dbReference>
<proteinExistence type="predicted"/>
<sequence>MTYAKPLPNSGRFTIHTFLLATLLLFTCAGTSIAGPINTQTAKQLIENKKVDFILDVRTPQEFKDGHLEGATLIPLNQLQSRLGEIAQFKNKSVLVYCAVGGRSGKASRFLKSSGFSNILDMKGGIIDWAKRGYPVKK</sequence>
<dbReference type="PROSITE" id="PS50206">
    <property type="entry name" value="RHODANESE_3"/>
    <property type="match status" value="1"/>
</dbReference>
<dbReference type="AlphaFoldDB" id="A0A3B1C5Q3"/>
<gene>
    <name evidence="2" type="ORF">MNBD_NITROSPINAE01-1425</name>
</gene>
<dbReference type="InterPro" id="IPR036873">
    <property type="entry name" value="Rhodanese-like_dom_sf"/>
</dbReference>
<name>A0A3B1C5Q3_9ZZZZ</name>
<dbReference type="SMART" id="SM00450">
    <property type="entry name" value="RHOD"/>
    <property type="match status" value="1"/>
</dbReference>
<feature type="domain" description="Rhodanese" evidence="1">
    <location>
        <begin position="48"/>
        <end position="138"/>
    </location>
</feature>
<dbReference type="InterPro" id="IPR050229">
    <property type="entry name" value="GlpE_sulfurtransferase"/>
</dbReference>
<dbReference type="InterPro" id="IPR001763">
    <property type="entry name" value="Rhodanese-like_dom"/>
</dbReference>
<dbReference type="CDD" id="cd00158">
    <property type="entry name" value="RHOD"/>
    <property type="match status" value="1"/>
</dbReference>
<dbReference type="Pfam" id="PF00581">
    <property type="entry name" value="Rhodanese"/>
    <property type="match status" value="1"/>
</dbReference>
<dbReference type="PANTHER" id="PTHR43031:SF1">
    <property type="entry name" value="PYRIDINE NUCLEOTIDE-DISULPHIDE OXIDOREDUCTASE"/>
    <property type="match status" value="1"/>
</dbReference>
<dbReference type="SUPFAM" id="SSF52821">
    <property type="entry name" value="Rhodanese/Cell cycle control phosphatase"/>
    <property type="match status" value="1"/>
</dbReference>
<protein>
    <recommendedName>
        <fullName evidence="1">Rhodanese domain-containing protein</fullName>
    </recommendedName>
</protein>
<accession>A0A3B1C5Q3</accession>
<organism evidence="2">
    <name type="scientific">hydrothermal vent metagenome</name>
    <dbReference type="NCBI Taxonomy" id="652676"/>
    <lineage>
        <taxon>unclassified sequences</taxon>
        <taxon>metagenomes</taxon>
        <taxon>ecological metagenomes</taxon>
    </lineage>
</organism>
<dbReference type="EMBL" id="UOGC01000084">
    <property type="protein sequence ID" value="VAX19188.1"/>
    <property type="molecule type" value="Genomic_DNA"/>
</dbReference>
<evidence type="ECO:0000259" key="1">
    <source>
        <dbReference type="PROSITE" id="PS50206"/>
    </source>
</evidence>
<dbReference type="Gene3D" id="3.40.250.10">
    <property type="entry name" value="Rhodanese-like domain"/>
    <property type="match status" value="1"/>
</dbReference>
<reference evidence="2" key="1">
    <citation type="submission" date="2018-06" db="EMBL/GenBank/DDBJ databases">
        <authorList>
            <person name="Zhirakovskaya E."/>
        </authorList>
    </citation>
    <scope>NUCLEOTIDE SEQUENCE</scope>
</reference>
<evidence type="ECO:0000313" key="2">
    <source>
        <dbReference type="EMBL" id="VAX19188.1"/>
    </source>
</evidence>